<dbReference type="EMBL" id="KN818230">
    <property type="protein sequence ID" value="KIL67839.1"/>
    <property type="molecule type" value="Genomic_DNA"/>
</dbReference>
<dbReference type="HOGENOM" id="CLU_008203_0_0_1"/>
<reference evidence="3 4" key="1">
    <citation type="submission" date="2014-04" db="EMBL/GenBank/DDBJ databases">
        <title>Evolutionary Origins and Diversification of the Mycorrhizal Mutualists.</title>
        <authorList>
            <consortium name="DOE Joint Genome Institute"/>
            <consortium name="Mycorrhizal Genomics Consortium"/>
            <person name="Kohler A."/>
            <person name="Kuo A."/>
            <person name="Nagy L.G."/>
            <person name="Floudas D."/>
            <person name="Copeland A."/>
            <person name="Barry K.W."/>
            <person name="Cichocki N."/>
            <person name="Veneault-Fourrey C."/>
            <person name="LaButti K."/>
            <person name="Lindquist E.A."/>
            <person name="Lipzen A."/>
            <person name="Lundell T."/>
            <person name="Morin E."/>
            <person name="Murat C."/>
            <person name="Riley R."/>
            <person name="Ohm R."/>
            <person name="Sun H."/>
            <person name="Tunlid A."/>
            <person name="Henrissat B."/>
            <person name="Grigoriev I.V."/>
            <person name="Hibbett D.S."/>
            <person name="Martin F."/>
        </authorList>
    </citation>
    <scope>NUCLEOTIDE SEQUENCE [LARGE SCALE GENOMIC DNA]</scope>
    <source>
        <strain evidence="3 4">Koide BX008</strain>
    </source>
</reference>
<feature type="domain" description="PH" evidence="2">
    <location>
        <begin position="527"/>
        <end position="678"/>
    </location>
</feature>
<feature type="region of interest" description="Disordered" evidence="1">
    <location>
        <begin position="324"/>
        <end position="350"/>
    </location>
</feature>
<feature type="region of interest" description="Disordered" evidence="1">
    <location>
        <begin position="388"/>
        <end position="424"/>
    </location>
</feature>
<dbReference type="SMART" id="SM00233">
    <property type="entry name" value="PH"/>
    <property type="match status" value="2"/>
</dbReference>
<gene>
    <name evidence="3" type="ORF">M378DRAFT_981939</name>
</gene>
<dbReference type="Pfam" id="PF15404">
    <property type="entry name" value="PH_4"/>
    <property type="match status" value="1"/>
</dbReference>
<proteinExistence type="predicted"/>
<dbReference type="Pfam" id="PF23207">
    <property type="entry name" value="PH_SPO71"/>
    <property type="match status" value="1"/>
</dbReference>
<dbReference type="AlphaFoldDB" id="A0A0C2TL58"/>
<dbReference type="PANTHER" id="PTHR28076:SF1">
    <property type="entry name" value="PROSPORE MEMBRANE ADAPTER PROTEIN SPO71"/>
    <property type="match status" value="1"/>
</dbReference>
<keyword evidence="4" id="KW-1185">Reference proteome</keyword>
<dbReference type="OrthoDB" id="5579281at2759"/>
<organism evidence="3 4">
    <name type="scientific">Amanita muscaria (strain Koide BX008)</name>
    <dbReference type="NCBI Taxonomy" id="946122"/>
    <lineage>
        <taxon>Eukaryota</taxon>
        <taxon>Fungi</taxon>
        <taxon>Dikarya</taxon>
        <taxon>Basidiomycota</taxon>
        <taxon>Agaricomycotina</taxon>
        <taxon>Agaricomycetes</taxon>
        <taxon>Agaricomycetidae</taxon>
        <taxon>Agaricales</taxon>
        <taxon>Pluteineae</taxon>
        <taxon>Amanitaceae</taxon>
        <taxon>Amanita</taxon>
    </lineage>
</organism>
<dbReference type="InterPro" id="IPR040345">
    <property type="entry name" value="Mug56/Spo71"/>
</dbReference>
<evidence type="ECO:0000313" key="4">
    <source>
        <dbReference type="Proteomes" id="UP000054549"/>
    </source>
</evidence>
<dbReference type="Proteomes" id="UP000054549">
    <property type="component" value="Unassembled WGS sequence"/>
</dbReference>
<sequence>MLVRACYSETSLAGLQFDEEYHRTARDIEYKAWGEYLVVLRKNHVELYEDHSFPVREWLSQHKRLAFVIPLSITRTQLSLYSFVDLTFCLTYTPKVPRNDRVASFRIPFVSRGSKVFIFKVKSRSRAYDWVWKLWLQFNGKLPRSMDVKCPALNATVTIDAPETCGNEVEKMYEIFNRGNLIRLCVEGLSALSDWSSLIQREIANGKRLELAWRWDANLDWIWLETDVNQEKRKWAVLCGLVAKEVRVLIARLTGLFTGHQSLRSVFLEIRLAKHYPSHIHVRNGDRIDEPLGMEGYLQQLRPYSLSKHRVYLSTHDGNLFVLSPQNAYPPSPPGLPPHDPSPNLPDGKSARQTEVWRGALQIMNATGVCDLRNIVAVRRAFQLLPPQTHNEREAGDDSLNTWGFEEPGAEDNQDDGGGQPSGDLYTRRSFELLLKNGHVVRFEAYSSKLALDWINRLRPLVSYWKARHRFDAQQEMELAQATRPPLTVPRREEGTHAPLKLPTPLPALVTMHTTSNWCMLEGCRPVVRSGKLFTRKGLYGQYRLVHMLLVANHLVQYRIRTNSLLHPMVKKICLSDAYVSSGYLAALMLPGSEFDPSKLPVGRRFQDGLETDDKDEDVIFMICYRPRLRHTPDTLYHTNTIDLPPLSSKQKTLVFRTRSKLERDSWCWAINCEIERTVRMQKDRENAIRNNGNVIPSRTA</sequence>
<evidence type="ECO:0000313" key="3">
    <source>
        <dbReference type="EMBL" id="KIL67839.1"/>
    </source>
</evidence>
<protein>
    <recommendedName>
        <fullName evidence="2">PH domain-containing protein</fullName>
    </recommendedName>
</protein>
<dbReference type="InterPro" id="IPR039486">
    <property type="entry name" value="Mug56/Spo71_PH"/>
</dbReference>
<dbReference type="PANTHER" id="PTHR28076">
    <property type="entry name" value="SPORULATION-SPECIFIC PROTEIN 71"/>
    <property type="match status" value="1"/>
</dbReference>
<feature type="compositionally biased region" description="Pro residues" evidence="1">
    <location>
        <begin position="328"/>
        <end position="344"/>
    </location>
</feature>
<dbReference type="GO" id="GO:1902657">
    <property type="term" value="P:protein localization to prospore membrane"/>
    <property type="evidence" value="ECO:0007669"/>
    <property type="project" value="InterPro"/>
</dbReference>
<dbReference type="InterPro" id="IPR001849">
    <property type="entry name" value="PH_domain"/>
</dbReference>
<accession>A0A0C2TL58</accession>
<dbReference type="InterPro" id="IPR057379">
    <property type="entry name" value="PH_SPO71"/>
</dbReference>
<name>A0A0C2TL58_AMAMK</name>
<evidence type="ECO:0000259" key="2">
    <source>
        <dbReference type="SMART" id="SM00233"/>
    </source>
</evidence>
<dbReference type="InParanoid" id="A0A0C2TL58"/>
<evidence type="ECO:0000256" key="1">
    <source>
        <dbReference type="SAM" id="MobiDB-lite"/>
    </source>
</evidence>
<dbReference type="STRING" id="946122.A0A0C2TL58"/>
<feature type="domain" description="PH" evidence="2">
    <location>
        <begin position="292"/>
        <end position="465"/>
    </location>
</feature>